<gene>
    <name evidence="1" type="ORF">V6N12_058584</name>
</gene>
<dbReference type="EMBL" id="JBBPBM010000010">
    <property type="protein sequence ID" value="KAK8565008.1"/>
    <property type="molecule type" value="Genomic_DNA"/>
</dbReference>
<protein>
    <submittedName>
        <fullName evidence="1">Uncharacterized protein</fullName>
    </submittedName>
</protein>
<evidence type="ECO:0000313" key="1">
    <source>
        <dbReference type="EMBL" id="KAK8565008.1"/>
    </source>
</evidence>
<proteinExistence type="predicted"/>
<evidence type="ECO:0000313" key="2">
    <source>
        <dbReference type="Proteomes" id="UP001472677"/>
    </source>
</evidence>
<sequence>MIDEKSLMREEFINVVAETTLLEFVIDVTKIIPITPMFLYLRKPSGQHEAFFPKKTQLTIRMKFSPLQKLTKAQQVAKELKKARDENVDVITMANLRVLEAAKDETEKIAFEANQQLAKFEDFLERYEHTIVGIQDSTIIPPGEQVLISVTIINDSTGDPSMVDVGGYVMDSAEKSAHVATTFLESFTMILHPLVL</sequence>
<comment type="caution">
    <text evidence="1">The sequence shown here is derived from an EMBL/GenBank/DDBJ whole genome shotgun (WGS) entry which is preliminary data.</text>
</comment>
<reference evidence="1 2" key="1">
    <citation type="journal article" date="2024" name="G3 (Bethesda)">
        <title>Genome assembly of Hibiscus sabdariffa L. provides insights into metabolisms of medicinal natural products.</title>
        <authorList>
            <person name="Kim T."/>
        </authorList>
    </citation>
    <scope>NUCLEOTIDE SEQUENCE [LARGE SCALE GENOMIC DNA]</scope>
    <source>
        <strain evidence="1">TK-2024</strain>
        <tissue evidence="1">Old leaves</tissue>
    </source>
</reference>
<organism evidence="1 2">
    <name type="scientific">Hibiscus sabdariffa</name>
    <name type="common">roselle</name>
    <dbReference type="NCBI Taxonomy" id="183260"/>
    <lineage>
        <taxon>Eukaryota</taxon>
        <taxon>Viridiplantae</taxon>
        <taxon>Streptophyta</taxon>
        <taxon>Embryophyta</taxon>
        <taxon>Tracheophyta</taxon>
        <taxon>Spermatophyta</taxon>
        <taxon>Magnoliopsida</taxon>
        <taxon>eudicotyledons</taxon>
        <taxon>Gunneridae</taxon>
        <taxon>Pentapetalae</taxon>
        <taxon>rosids</taxon>
        <taxon>malvids</taxon>
        <taxon>Malvales</taxon>
        <taxon>Malvaceae</taxon>
        <taxon>Malvoideae</taxon>
        <taxon>Hibiscus</taxon>
    </lineage>
</organism>
<accession>A0ABR2EUE6</accession>
<name>A0ABR2EUE6_9ROSI</name>
<keyword evidence="2" id="KW-1185">Reference proteome</keyword>
<dbReference type="Proteomes" id="UP001472677">
    <property type="component" value="Unassembled WGS sequence"/>
</dbReference>